<dbReference type="InterPro" id="IPR036388">
    <property type="entry name" value="WH-like_DNA-bd_sf"/>
</dbReference>
<dbReference type="Gene3D" id="1.10.10.10">
    <property type="entry name" value="Winged helix-like DNA-binding domain superfamily/Winged helix DNA-binding domain"/>
    <property type="match status" value="1"/>
</dbReference>
<comment type="similarity">
    <text evidence="2">In the C-terminal section; belongs to the class-I pyridoxal-phosphate-dependent aminotransferase family.</text>
</comment>
<dbReference type="EMBL" id="JAGGKI010000013">
    <property type="protein sequence ID" value="MBP1895297.1"/>
    <property type="molecule type" value="Genomic_DNA"/>
</dbReference>
<evidence type="ECO:0000256" key="4">
    <source>
        <dbReference type="ARBA" id="ARBA00022898"/>
    </source>
</evidence>
<reference evidence="9 10" key="1">
    <citation type="submission" date="2021-03" db="EMBL/GenBank/DDBJ databases">
        <title>Genomic Encyclopedia of Type Strains, Phase IV (KMG-IV): sequencing the most valuable type-strain genomes for metagenomic binning, comparative biology and taxonomic classification.</title>
        <authorList>
            <person name="Goeker M."/>
        </authorList>
    </citation>
    <scope>NUCLEOTIDE SEQUENCE [LARGE SCALE GENOMIC DNA]</scope>
    <source>
        <strain evidence="9 10">DSM 15596</strain>
    </source>
</reference>
<dbReference type="SMART" id="SM00345">
    <property type="entry name" value="HTH_GNTR"/>
    <property type="match status" value="1"/>
</dbReference>
<comment type="caution">
    <text evidence="9">The sequence shown here is derived from an EMBL/GenBank/DDBJ whole genome shotgun (WGS) entry which is preliminary data.</text>
</comment>
<dbReference type="PROSITE" id="PS50949">
    <property type="entry name" value="HTH_GNTR"/>
    <property type="match status" value="1"/>
</dbReference>
<dbReference type="PRINTS" id="PR00035">
    <property type="entry name" value="HTHGNTR"/>
</dbReference>
<proteinExistence type="inferred from homology"/>
<dbReference type="CDD" id="cd07377">
    <property type="entry name" value="WHTH_GntR"/>
    <property type="match status" value="1"/>
</dbReference>
<dbReference type="PANTHER" id="PTHR46577">
    <property type="entry name" value="HTH-TYPE TRANSCRIPTIONAL REGULATORY PROTEIN GABR"/>
    <property type="match status" value="1"/>
</dbReference>
<dbReference type="InterPro" id="IPR000524">
    <property type="entry name" value="Tscrpt_reg_HTH_GntR"/>
</dbReference>
<name>A0ABS4FGC6_9BACL</name>
<dbReference type="Gene3D" id="3.40.640.10">
    <property type="entry name" value="Type I PLP-dependent aspartate aminotransferase-like (Major domain)"/>
    <property type="match status" value="1"/>
</dbReference>
<evidence type="ECO:0000313" key="10">
    <source>
        <dbReference type="Proteomes" id="UP000706926"/>
    </source>
</evidence>
<dbReference type="CDD" id="cd00609">
    <property type="entry name" value="AAT_like"/>
    <property type="match status" value="1"/>
</dbReference>
<keyword evidence="7" id="KW-0804">Transcription</keyword>
<dbReference type="GO" id="GO:0008483">
    <property type="term" value="F:transaminase activity"/>
    <property type="evidence" value="ECO:0007669"/>
    <property type="project" value="UniProtKB-KW"/>
</dbReference>
<evidence type="ECO:0000256" key="1">
    <source>
        <dbReference type="ARBA" id="ARBA00001933"/>
    </source>
</evidence>
<dbReference type="InterPro" id="IPR015424">
    <property type="entry name" value="PyrdxlP-dep_Trfase"/>
</dbReference>
<gene>
    <name evidence="9" type="ORF">J2Z18_004407</name>
</gene>
<evidence type="ECO:0000256" key="3">
    <source>
        <dbReference type="ARBA" id="ARBA00022576"/>
    </source>
</evidence>
<keyword evidence="10" id="KW-1185">Reference proteome</keyword>
<evidence type="ECO:0000256" key="6">
    <source>
        <dbReference type="ARBA" id="ARBA00023125"/>
    </source>
</evidence>
<protein>
    <submittedName>
        <fullName evidence="9">GntR family transcriptional regulator/MocR family aminotransferase</fullName>
    </submittedName>
</protein>
<keyword evidence="3 9" id="KW-0032">Aminotransferase</keyword>
<dbReference type="GeneID" id="95406318"/>
<dbReference type="InterPro" id="IPR004839">
    <property type="entry name" value="Aminotransferase_I/II_large"/>
</dbReference>
<keyword evidence="6" id="KW-0238">DNA-binding</keyword>
<evidence type="ECO:0000256" key="5">
    <source>
        <dbReference type="ARBA" id="ARBA00023015"/>
    </source>
</evidence>
<dbReference type="InterPro" id="IPR036390">
    <property type="entry name" value="WH_DNA-bd_sf"/>
</dbReference>
<dbReference type="PANTHER" id="PTHR46577:SF1">
    <property type="entry name" value="HTH-TYPE TRANSCRIPTIONAL REGULATORY PROTEIN GABR"/>
    <property type="match status" value="1"/>
</dbReference>
<comment type="cofactor">
    <cofactor evidence="1">
        <name>pyridoxal 5'-phosphate</name>
        <dbReference type="ChEBI" id="CHEBI:597326"/>
    </cofactor>
</comment>
<dbReference type="Proteomes" id="UP000706926">
    <property type="component" value="Unassembled WGS sequence"/>
</dbReference>
<dbReference type="InterPro" id="IPR051446">
    <property type="entry name" value="HTH_trans_reg/aminotransferase"/>
</dbReference>
<evidence type="ECO:0000256" key="7">
    <source>
        <dbReference type="ARBA" id="ARBA00023163"/>
    </source>
</evidence>
<evidence type="ECO:0000256" key="2">
    <source>
        <dbReference type="ARBA" id="ARBA00005384"/>
    </source>
</evidence>
<accession>A0ABS4FGC6</accession>
<evidence type="ECO:0000259" key="8">
    <source>
        <dbReference type="PROSITE" id="PS50949"/>
    </source>
</evidence>
<dbReference type="SUPFAM" id="SSF53383">
    <property type="entry name" value="PLP-dependent transferases"/>
    <property type="match status" value="1"/>
</dbReference>
<organism evidence="9 10">
    <name type="scientific">Paenibacillus lactis</name>
    <dbReference type="NCBI Taxonomy" id="228574"/>
    <lineage>
        <taxon>Bacteria</taxon>
        <taxon>Bacillati</taxon>
        <taxon>Bacillota</taxon>
        <taxon>Bacilli</taxon>
        <taxon>Bacillales</taxon>
        <taxon>Paenibacillaceae</taxon>
        <taxon>Paenibacillus</taxon>
    </lineage>
</organism>
<evidence type="ECO:0000313" key="9">
    <source>
        <dbReference type="EMBL" id="MBP1895297.1"/>
    </source>
</evidence>
<dbReference type="RefSeq" id="WP_007130339.1">
    <property type="nucleotide sequence ID" value="NZ_CP139098.1"/>
</dbReference>
<dbReference type="Pfam" id="PF00392">
    <property type="entry name" value="GntR"/>
    <property type="match status" value="1"/>
</dbReference>
<dbReference type="Pfam" id="PF00155">
    <property type="entry name" value="Aminotran_1_2"/>
    <property type="match status" value="1"/>
</dbReference>
<keyword evidence="3 9" id="KW-0808">Transferase</keyword>
<keyword evidence="4" id="KW-0663">Pyridoxal phosphate</keyword>
<dbReference type="InterPro" id="IPR015421">
    <property type="entry name" value="PyrdxlP-dep_Trfase_major"/>
</dbReference>
<dbReference type="SUPFAM" id="SSF46785">
    <property type="entry name" value="Winged helix' DNA-binding domain"/>
    <property type="match status" value="1"/>
</dbReference>
<keyword evidence="5" id="KW-0805">Transcription regulation</keyword>
<sequence>MWGFELRREIEVPLKRQIYLAIKEQIVAGKLRAGEALPSTRQLAEELKISRNTVNEAFDMLLAEGFVVSRQGAPTRIAEGVAVHTEKKEVARQREEQPLPLLADFRTGQPELRRFPNYLWQQISIKAFREMSNDMLGYTGPQGLPSLRFEISSWLYRSKGLVVDPLDIFITAGATHALSVIAHLLYRQDQAIIVEDPTNIEMLQSFINKGYQVKRVPVDEFGLLTDKLPRISGPVYVTPSHQFPLGGILPADRRAALIRFARENDSYIVEDDYDSEFRYDGDPVSPLYAMDPDRVIYIGTFSKVLFPALRIGYVILPHCHQERWRYLRTHTDVQNPPFEQAALAEFLRTRKFDRHIRSMRKLYRERRQALLTALKASFGDRWRLWGDAAGLHLAVEFEDMQFDPSFKDMCRSNRIRITPVEYHAIAKGLHANKLLFGYGHLEPQQIEDGLAVLKAFLIARGYMSSARLAPLK</sequence>
<feature type="domain" description="HTH gntR-type" evidence="8">
    <location>
        <begin position="12"/>
        <end position="80"/>
    </location>
</feature>